<evidence type="ECO:0000313" key="3">
    <source>
        <dbReference type="EMBL" id="HIT98506.1"/>
    </source>
</evidence>
<evidence type="ECO:0000313" key="4">
    <source>
        <dbReference type="Proteomes" id="UP000824161"/>
    </source>
</evidence>
<evidence type="ECO:0000259" key="2">
    <source>
        <dbReference type="Pfam" id="PF01370"/>
    </source>
</evidence>
<evidence type="ECO:0000256" key="1">
    <source>
        <dbReference type="ARBA" id="ARBA00007637"/>
    </source>
</evidence>
<dbReference type="Proteomes" id="UP000824161">
    <property type="component" value="Unassembled WGS sequence"/>
</dbReference>
<feature type="domain" description="NAD-dependent epimerase/dehydratase" evidence="2">
    <location>
        <begin position="5"/>
        <end position="242"/>
    </location>
</feature>
<accession>A0A9D1HAP7</accession>
<dbReference type="FunFam" id="3.40.50.720:FF:000077">
    <property type="entry name" value="L-threonine 3-dehydrogenase, mitochondrial"/>
    <property type="match status" value="1"/>
</dbReference>
<organism evidence="3 4">
    <name type="scientific">Candidatus Merdimorpha stercoravium</name>
    <dbReference type="NCBI Taxonomy" id="2840863"/>
    <lineage>
        <taxon>Bacteria</taxon>
        <taxon>Pseudomonadati</taxon>
        <taxon>Bacteroidota</taxon>
        <taxon>Flavobacteriia</taxon>
        <taxon>Flavobacteriales</taxon>
        <taxon>Candidatus Merdimorpha</taxon>
    </lineage>
</organism>
<proteinExistence type="inferred from homology"/>
<dbReference type="EMBL" id="DVLY01000168">
    <property type="protein sequence ID" value="HIT98506.1"/>
    <property type="molecule type" value="Genomic_DNA"/>
</dbReference>
<dbReference type="Pfam" id="PF01370">
    <property type="entry name" value="Epimerase"/>
    <property type="match status" value="1"/>
</dbReference>
<comment type="caution">
    <text evidence="3">The sequence shown here is derived from an EMBL/GenBank/DDBJ whole genome shotgun (WGS) entry which is preliminary data.</text>
</comment>
<name>A0A9D1HAP7_9FLAO</name>
<dbReference type="InterPro" id="IPR051225">
    <property type="entry name" value="NAD(P)_epim/dehydratase"/>
</dbReference>
<dbReference type="PANTHER" id="PTHR42687:SF1">
    <property type="entry name" value="L-THREONINE 3-DEHYDROGENASE, MITOCHONDRIAL"/>
    <property type="match status" value="1"/>
</dbReference>
<dbReference type="AlphaFoldDB" id="A0A9D1HAP7"/>
<gene>
    <name evidence="3" type="ORF">IAC44_06690</name>
</gene>
<dbReference type="InterPro" id="IPR036291">
    <property type="entry name" value="NAD(P)-bd_dom_sf"/>
</dbReference>
<dbReference type="Gene3D" id="3.40.50.720">
    <property type="entry name" value="NAD(P)-binding Rossmann-like Domain"/>
    <property type="match status" value="1"/>
</dbReference>
<protein>
    <submittedName>
        <fullName evidence="3">NAD-dependent epimerase/dehydratase family protein</fullName>
    </submittedName>
</protein>
<dbReference type="SUPFAM" id="SSF51735">
    <property type="entry name" value="NAD(P)-binding Rossmann-fold domains"/>
    <property type="match status" value="1"/>
</dbReference>
<reference evidence="3" key="1">
    <citation type="submission" date="2020-10" db="EMBL/GenBank/DDBJ databases">
        <authorList>
            <person name="Gilroy R."/>
        </authorList>
    </citation>
    <scope>NUCLEOTIDE SEQUENCE</scope>
    <source>
        <strain evidence="3">1383</strain>
    </source>
</reference>
<comment type="similarity">
    <text evidence="1">Belongs to the NAD(P)-dependent epimerase/dehydratase family.</text>
</comment>
<dbReference type="PANTHER" id="PTHR42687">
    <property type="entry name" value="L-THREONINE 3-DEHYDROGENASE"/>
    <property type="match status" value="1"/>
</dbReference>
<dbReference type="InterPro" id="IPR001509">
    <property type="entry name" value="Epimerase_deHydtase"/>
</dbReference>
<reference evidence="3" key="2">
    <citation type="journal article" date="2021" name="PeerJ">
        <title>Extensive microbial diversity within the chicken gut microbiome revealed by metagenomics and culture.</title>
        <authorList>
            <person name="Gilroy R."/>
            <person name="Ravi A."/>
            <person name="Getino M."/>
            <person name="Pursley I."/>
            <person name="Horton D.L."/>
            <person name="Alikhan N.F."/>
            <person name="Baker D."/>
            <person name="Gharbi K."/>
            <person name="Hall N."/>
            <person name="Watson M."/>
            <person name="Adriaenssens E.M."/>
            <person name="Foster-Nyarko E."/>
            <person name="Jarju S."/>
            <person name="Secka A."/>
            <person name="Antonio M."/>
            <person name="Oren A."/>
            <person name="Chaudhuri R.R."/>
            <person name="La Ragione R."/>
            <person name="Hildebrand F."/>
            <person name="Pallen M.J."/>
        </authorList>
    </citation>
    <scope>NUCLEOTIDE SEQUENCE</scope>
    <source>
        <strain evidence="3">1383</strain>
    </source>
</reference>
<sequence>MKDKILIIGCRGQIGTELTSALAQEYGKDRILATDIRQVGDDFPDVPFRLLDALDARAVEDTVERNGIAQVYHLSAMLSAVGEGRPMDAWRLNMETLLTVLNLAREGKIGKIFWPSSIGAFGPHTELKFTPQYTVMDPDTVYGISKLSGELWCRYYHERYGVDVRSVRFPGIISWKAAPGGGTTDYAVDIFHKAVQGQAYSCFLREDTFLPMIYMPDALRAIVELMHAPAECLTVRTSYNLGAMSFSPRQLAEVIARRVPGFEIRYEPDFRQKIADTWPDALDDACARKDWGWRPQYDIEAMAEDMLRNLREKYAREQQ</sequence>
<dbReference type="GO" id="GO:0008743">
    <property type="term" value="F:L-threonine 3-dehydrogenase activity"/>
    <property type="evidence" value="ECO:0007669"/>
    <property type="project" value="TreeGrafter"/>
</dbReference>
<dbReference type="GO" id="GO:0006567">
    <property type="term" value="P:L-threonine catabolic process"/>
    <property type="evidence" value="ECO:0007669"/>
    <property type="project" value="TreeGrafter"/>
</dbReference>